<feature type="chain" id="PRO_5021312499" evidence="1">
    <location>
        <begin position="17"/>
        <end position="106"/>
    </location>
</feature>
<accession>A0A4Y0BMS4</accession>
<protein>
    <submittedName>
        <fullName evidence="2">Uncharacterized protein</fullName>
    </submittedName>
</protein>
<keyword evidence="1" id="KW-0732">Signal</keyword>
<dbReference type="AlphaFoldDB" id="A0A4Y0BMS4"/>
<feature type="signal peptide" evidence="1">
    <location>
        <begin position="1"/>
        <end position="16"/>
    </location>
</feature>
<evidence type="ECO:0000313" key="2">
    <source>
        <dbReference type="EnsemblMetazoa" id="AFUN021219-PA"/>
    </source>
</evidence>
<name>A0A4Y0BMS4_ANOFN</name>
<dbReference type="VEuPathDB" id="VectorBase:AFUN2_005741"/>
<proteinExistence type="predicted"/>
<organism evidence="2">
    <name type="scientific">Anopheles funestus</name>
    <name type="common">African malaria mosquito</name>
    <dbReference type="NCBI Taxonomy" id="62324"/>
    <lineage>
        <taxon>Eukaryota</taxon>
        <taxon>Metazoa</taxon>
        <taxon>Ecdysozoa</taxon>
        <taxon>Arthropoda</taxon>
        <taxon>Hexapoda</taxon>
        <taxon>Insecta</taxon>
        <taxon>Pterygota</taxon>
        <taxon>Neoptera</taxon>
        <taxon>Endopterygota</taxon>
        <taxon>Diptera</taxon>
        <taxon>Nematocera</taxon>
        <taxon>Culicoidea</taxon>
        <taxon>Culicidae</taxon>
        <taxon>Anophelinae</taxon>
        <taxon>Anopheles</taxon>
    </lineage>
</organism>
<dbReference type="VEuPathDB" id="VectorBase:AFUN021219"/>
<evidence type="ECO:0000256" key="1">
    <source>
        <dbReference type="SAM" id="SignalP"/>
    </source>
</evidence>
<reference evidence="2" key="1">
    <citation type="submission" date="2020-05" db="UniProtKB">
        <authorList>
            <consortium name="EnsemblMetazoa"/>
        </authorList>
    </citation>
    <scope>IDENTIFICATION</scope>
    <source>
        <strain evidence="2">FUMOZ</strain>
    </source>
</reference>
<dbReference type="EnsemblMetazoa" id="AFUN021219-RA">
    <property type="protein sequence ID" value="AFUN021219-PA"/>
    <property type="gene ID" value="AFUN021219"/>
</dbReference>
<sequence length="106" mass="12426">MFKLFCVFAFLAIVAAFPSEINDPANQDAIAKHDALPATIVTSENNEQNAATVEGPVDTQDDMDKAETFGFGYRKYIHVYPRYYPHYYYGSYYYPRYYYGHYGHYW</sequence>